<dbReference type="CDD" id="cd12148">
    <property type="entry name" value="fungal_TF_MHR"/>
    <property type="match status" value="1"/>
</dbReference>
<dbReference type="OrthoDB" id="3037908at2759"/>
<sequence>MPSSIPTRGRHHIRAACDECRRRKLRCDGQQPRCGGCQEAGLECEVTQRGTRGPKKGYIKALQNRVMHLEAMLEGRLSAQPQPREQQSGTETSSDVDAMQPAPPIGVSDVTDANYAQSWLPPVTAPVTESGMLQVMSGSCMPELGSVSDWSLASTLHSNSDTPIHIKDDVRAELMANLLFVSRDQLYFDRVHPSIPILHQRRYLLWSKASPKTPLRTCLQYAMWSLATLLSVQFRDLTEPLYHKAKRILESHSVEEKEHGGSDTELAQIWVLIATCESMRTHHRSAWMSAGQAFRLVQAMRFHEIDRPINGHNHKVTLSPATGDFIETEEKRRVFWMAYFLDHLFSMRSDWPITLNEHVICTRLPAPDLGFQRGQHVLGDFLSEAMTEPTPKVRSPFTECLILATLCGRSLLRGQQYNVSRAYGDTTSDWPNQHWWLDNILTTRLQVLSQCYPSPDEISDPLLLFANVMAQATVIYYCKDILAADTAPAGHSPEAASNIMECGHRALAATAAIVGLTKVLCELHFSKIHPLMPIPLLVCAEFLYDNNSKDEAFRLHIEELIYTFGQLKNVNNHEQSYLDLIPRSCISKTTELLNNSAKL</sequence>
<evidence type="ECO:0000256" key="3">
    <source>
        <dbReference type="ARBA" id="ARBA00023015"/>
    </source>
</evidence>
<evidence type="ECO:0000256" key="6">
    <source>
        <dbReference type="ARBA" id="ARBA00023242"/>
    </source>
</evidence>
<dbReference type="VEuPathDB" id="FungiDB:BO71DRAFT_446885"/>
<comment type="subcellular location">
    <subcellularLocation>
        <location evidence="1">Nucleus</location>
    </subcellularLocation>
</comment>
<keyword evidence="3" id="KW-0805">Transcription regulation</keyword>
<dbReference type="InterPro" id="IPR050815">
    <property type="entry name" value="TF_fung"/>
</dbReference>
<keyword evidence="10" id="KW-1185">Reference proteome</keyword>
<keyword evidence="5" id="KW-0804">Transcription</keyword>
<dbReference type="EMBL" id="KZ825806">
    <property type="protein sequence ID" value="PYH99024.1"/>
    <property type="molecule type" value="Genomic_DNA"/>
</dbReference>
<dbReference type="Gene3D" id="4.10.240.10">
    <property type="entry name" value="Zn(2)-C6 fungal-type DNA-binding domain"/>
    <property type="match status" value="1"/>
</dbReference>
<dbReference type="AlphaFoldDB" id="A0A319DR92"/>
<keyword evidence="4" id="KW-0238">DNA-binding</keyword>
<dbReference type="Pfam" id="PF00172">
    <property type="entry name" value="Zn_clus"/>
    <property type="match status" value="1"/>
</dbReference>
<dbReference type="GO" id="GO:0008270">
    <property type="term" value="F:zinc ion binding"/>
    <property type="evidence" value="ECO:0007669"/>
    <property type="project" value="InterPro"/>
</dbReference>
<dbReference type="CDD" id="cd00067">
    <property type="entry name" value="GAL4"/>
    <property type="match status" value="1"/>
</dbReference>
<dbReference type="InterPro" id="IPR007219">
    <property type="entry name" value="XnlR_reg_dom"/>
</dbReference>
<evidence type="ECO:0000256" key="5">
    <source>
        <dbReference type="ARBA" id="ARBA00023163"/>
    </source>
</evidence>
<organism evidence="9 10">
    <name type="scientific">Aspergillus ellipticus CBS 707.79</name>
    <dbReference type="NCBI Taxonomy" id="1448320"/>
    <lineage>
        <taxon>Eukaryota</taxon>
        <taxon>Fungi</taxon>
        <taxon>Dikarya</taxon>
        <taxon>Ascomycota</taxon>
        <taxon>Pezizomycotina</taxon>
        <taxon>Eurotiomycetes</taxon>
        <taxon>Eurotiomycetidae</taxon>
        <taxon>Eurotiales</taxon>
        <taxon>Aspergillaceae</taxon>
        <taxon>Aspergillus</taxon>
        <taxon>Aspergillus subgen. Circumdati</taxon>
    </lineage>
</organism>
<protein>
    <recommendedName>
        <fullName evidence="8">Zn(2)-C6 fungal-type domain-containing protein</fullName>
    </recommendedName>
</protein>
<dbReference type="SMART" id="SM00906">
    <property type="entry name" value="Fungal_trans"/>
    <property type="match status" value="1"/>
</dbReference>
<dbReference type="GO" id="GO:0005634">
    <property type="term" value="C:nucleus"/>
    <property type="evidence" value="ECO:0007669"/>
    <property type="project" value="UniProtKB-SubCell"/>
</dbReference>
<dbReference type="InterPro" id="IPR001138">
    <property type="entry name" value="Zn2Cys6_DnaBD"/>
</dbReference>
<dbReference type="GO" id="GO:0009893">
    <property type="term" value="P:positive regulation of metabolic process"/>
    <property type="evidence" value="ECO:0007669"/>
    <property type="project" value="UniProtKB-ARBA"/>
</dbReference>
<evidence type="ECO:0000313" key="9">
    <source>
        <dbReference type="EMBL" id="PYH99024.1"/>
    </source>
</evidence>
<dbReference type="GO" id="GO:0006351">
    <property type="term" value="P:DNA-templated transcription"/>
    <property type="evidence" value="ECO:0007669"/>
    <property type="project" value="InterPro"/>
</dbReference>
<dbReference type="Proteomes" id="UP000247810">
    <property type="component" value="Unassembled WGS sequence"/>
</dbReference>
<accession>A0A319DR92</accession>
<name>A0A319DR92_9EURO</name>
<evidence type="ECO:0000256" key="2">
    <source>
        <dbReference type="ARBA" id="ARBA00022723"/>
    </source>
</evidence>
<evidence type="ECO:0000313" key="10">
    <source>
        <dbReference type="Proteomes" id="UP000247810"/>
    </source>
</evidence>
<evidence type="ECO:0000256" key="1">
    <source>
        <dbReference type="ARBA" id="ARBA00004123"/>
    </source>
</evidence>
<dbReference type="PROSITE" id="PS50048">
    <property type="entry name" value="ZN2_CY6_FUNGAL_2"/>
    <property type="match status" value="1"/>
</dbReference>
<evidence type="ECO:0000256" key="4">
    <source>
        <dbReference type="ARBA" id="ARBA00023125"/>
    </source>
</evidence>
<dbReference type="PANTHER" id="PTHR47338">
    <property type="entry name" value="ZN(II)2CYS6 TRANSCRIPTION FACTOR (EUROFUNG)-RELATED"/>
    <property type="match status" value="1"/>
</dbReference>
<proteinExistence type="predicted"/>
<keyword evidence="6" id="KW-0539">Nucleus</keyword>
<reference evidence="9 10" key="1">
    <citation type="submission" date="2018-02" db="EMBL/GenBank/DDBJ databases">
        <title>The genomes of Aspergillus section Nigri reveals drivers in fungal speciation.</title>
        <authorList>
            <consortium name="DOE Joint Genome Institute"/>
            <person name="Vesth T.C."/>
            <person name="Nybo J."/>
            <person name="Theobald S."/>
            <person name="Brandl J."/>
            <person name="Frisvad J.C."/>
            <person name="Nielsen K.F."/>
            <person name="Lyhne E.K."/>
            <person name="Kogle M.E."/>
            <person name="Kuo A."/>
            <person name="Riley R."/>
            <person name="Clum A."/>
            <person name="Nolan M."/>
            <person name="Lipzen A."/>
            <person name="Salamov A."/>
            <person name="Henrissat B."/>
            <person name="Wiebenga A."/>
            <person name="De vries R.P."/>
            <person name="Grigoriev I.V."/>
            <person name="Mortensen U.H."/>
            <person name="Andersen M.R."/>
            <person name="Baker S.E."/>
        </authorList>
    </citation>
    <scope>NUCLEOTIDE SEQUENCE [LARGE SCALE GENOMIC DNA]</scope>
    <source>
        <strain evidence="9 10">CBS 707.79</strain>
    </source>
</reference>
<gene>
    <name evidence="9" type="ORF">BO71DRAFT_446885</name>
</gene>
<dbReference type="GO" id="GO:0000981">
    <property type="term" value="F:DNA-binding transcription factor activity, RNA polymerase II-specific"/>
    <property type="evidence" value="ECO:0007669"/>
    <property type="project" value="InterPro"/>
</dbReference>
<dbReference type="SMART" id="SM00066">
    <property type="entry name" value="GAL4"/>
    <property type="match status" value="1"/>
</dbReference>
<dbReference type="Pfam" id="PF04082">
    <property type="entry name" value="Fungal_trans"/>
    <property type="match status" value="1"/>
</dbReference>
<dbReference type="SUPFAM" id="SSF57701">
    <property type="entry name" value="Zn2/Cys6 DNA-binding domain"/>
    <property type="match status" value="1"/>
</dbReference>
<feature type="domain" description="Zn(2)-C6 fungal-type" evidence="8">
    <location>
        <begin position="16"/>
        <end position="46"/>
    </location>
</feature>
<dbReference type="InterPro" id="IPR036864">
    <property type="entry name" value="Zn2-C6_fun-type_DNA-bd_sf"/>
</dbReference>
<feature type="region of interest" description="Disordered" evidence="7">
    <location>
        <begin position="77"/>
        <end position="107"/>
    </location>
</feature>
<evidence type="ECO:0000259" key="8">
    <source>
        <dbReference type="PROSITE" id="PS50048"/>
    </source>
</evidence>
<dbReference type="PROSITE" id="PS00463">
    <property type="entry name" value="ZN2_CY6_FUNGAL_1"/>
    <property type="match status" value="1"/>
</dbReference>
<dbReference type="GO" id="GO:0003677">
    <property type="term" value="F:DNA binding"/>
    <property type="evidence" value="ECO:0007669"/>
    <property type="project" value="UniProtKB-KW"/>
</dbReference>
<evidence type="ECO:0000256" key="7">
    <source>
        <dbReference type="SAM" id="MobiDB-lite"/>
    </source>
</evidence>
<dbReference type="STRING" id="1448320.A0A319DR92"/>
<keyword evidence="2" id="KW-0479">Metal-binding</keyword>
<feature type="compositionally biased region" description="Polar residues" evidence="7">
    <location>
        <begin position="79"/>
        <end position="95"/>
    </location>
</feature>
<dbReference type="PANTHER" id="PTHR47338:SF3">
    <property type="entry name" value="C6 FINGER DOMAIN TRANSCRIPTION FACTOR DBAA-RELATED"/>
    <property type="match status" value="1"/>
</dbReference>